<protein>
    <submittedName>
        <fullName evidence="3">Uncharacterized protein</fullName>
    </submittedName>
</protein>
<evidence type="ECO:0000256" key="1">
    <source>
        <dbReference type="SAM" id="MobiDB-lite"/>
    </source>
</evidence>
<dbReference type="Proteomes" id="UP000887574">
    <property type="component" value="Unplaced"/>
</dbReference>
<organism evidence="2 3">
    <name type="scientific">Ditylenchus dipsaci</name>
    <dbReference type="NCBI Taxonomy" id="166011"/>
    <lineage>
        <taxon>Eukaryota</taxon>
        <taxon>Metazoa</taxon>
        <taxon>Ecdysozoa</taxon>
        <taxon>Nematoda</taxon>
        <taxon>Chromadorea</taxon>
        <taxon>Rhabditida</taxon>
        <taxon>Tylenchina</taxon>
        <taxon>Tylenchomorpha</taxon>
        <taxon>Sphaerularioidea</taxon>
        <taxon>Anguinidae</taxon>
        <taxon>Anguininae</taxon>
        <taxon>Ditylenchus</taxon>
    </lineage>
</organism>
<evidence type="ECO:0000313" key="2">
    <source>
        <dbReference type="Proteomes" id="UP000887574"/>
    </source>
</evidence>
<keyword evidence="2" id="KW-1185">Reference proteome</keyword>
<sequence length="138" mass="15239">MLDRRQLQLHYKVSDNELSLYVRGQQSGEEQAISNIIKQQQQLQANSQGCSICSPTNSSGASTNFPGTPSNPAGLITYSRGTATNSPGSVTGSPAQMADFSIQLKVWTVIWFGRHKVQTEYGKEFRRRAMTLDARTIN</sequence>
<dbReference type="AlphaFoldDB" id="A0A915E5V0"/>
<dbReference type="WBParaSite" id="jg26511">
    <property type="protein sequence ID" value="jg26511"/>
    <property type="gene ID" value="jg26511"/>
</dbReference>
<feature type="compositionally biased region" description="Polar residues" evidence="1">
    <location>
        <begin position="56"/>
        <end position="71"/>
    </location>
</feature>
<evidence type="ECO:0000313" key="3">
    <source>
        <dbReference type="WBParaSite" id="jg26511"/>
    </source>
</evidence>
<reference evidence="3" key="1">
    <citation type="submission" date="2022-11" db="UniProtKB">
        <authorList>
            <consortium name="WormBaseParasite"/>
        </authorList>
    </citation>
    <scope>IDENTIFICATION</scope>
</reference>
<name>A0A915E5V0_9BILA</name>
<accession>A0A915E5V0</accession>
<feature type="region of interest" description="Disordered" evidence="1">
    <location>
        <begin position="56"/>
        <end position="80"/>
    </location>
</feature>
<proteinExistence type="predicted"/>